<dbReference type="Gene3D" id="1.10.3890.10">
    <property type="entry name" value="HflD-like"/>
    <property type="match status" value="1"/>
</dbReference>
<dbReference type="NCBIfam" id="NF001248">
    <property type="entry name" value="PRK00218.1-4"/>
    <property type="match status" value="1"/>
</dbReference>
<keyword evidence="1 4" id="KW-1003">Cell membrane</keyword>
<sequence>MANDYDQIVLSLAGVCQSAKLVQQLAHNGQADLDAFETSLSSLLQTHPESAIAVYGGDAGNLKLGLATLLEQLEGKNVELARYWLGLLALAGKLAKNPEAKSELARRIQYLPTQLEFHDLFDDEIIAIIAAMYTDLVSPLGKRLLVQGKPLYLSQENIQNRVRACLLAGIRSALLWQQVGGTKWQILFSRRKILNAAQHLYNSL</sequence>
<reference evidence="5 6" key="1">
    <citation type="submission" date="2018-05" db="EMBL/GenBank/DDBJ databases">
        <title>Genomic Encyclopedia of Type Strains, Phase IV (KMG-IV): sequencing the most valuable type-strain genomes for metagenomic binning, comparative biology and taxonomic classification.</title>
        <authorList>
            <person name="Goeker M."/>
        </authorList>
    </citation>
    <scope>NUCLEOTIDE SEQUENCE [LARGE SCALE GENOMIC DNA]</scope>
    <source>
        <strain evidence="5 6">DSM 22999</strain>
    </source>
</reference>
<evidence type="ECO:0000313" key="5">
    <source>
        <dbReference type="EMBL" id="PVX32422.1"/>
    </source>
</evidence>
<comment type="similarity">
    <text evidence="4">Belongs to the HflD family.</text>
</comment>
<dbReference type="GO" id="GO:0005886">
    <property type="term" value="C:plasma membrane"/>
    <property type="evidence" value="ECO:0007669"/>
    <property type="project" value="UniProtKB-SubCell"/>
</dbReference>
<dbReference type="GO" id="GO:0005737">
    <property type="term" value="C:cytoplasm"/>
    <property type="evidence" value="ECO:0007669"/>
    <property type="project" value="UniProtKB-SubCell"/>
</dbReference>
<dbReference type="RefSeq" id="WP_116632259.1">
    <property type="nucleotide sequence ID" value="NZ_QENU01000013.1"/>
</dbReference>
<dbReference type="NCBIfam" id="NF001246">
    <property type="entry name" value="PRK00218.1-2"/>
    <property type="match status" value="1"/>
</dbReference>
<dbReference type="Proteomes" id="UP000245909">
    <property type="component" value="Unassembled WGS sequence"/>
</dbReference>
<comment type="subcellular location">
    <subcellularLocation>
        <location evidence="4">Cytoplasm</location>
    </subcellularLocation>
    <subcellularLocation>
        <location evidence="4">Cell membrane</location>
        <topology evidence="4">Peripheral membrane protein</topology>
        <orientation evidence="4">Cytoplasmic side</orientation>
    </subcellularLocation>
</comment>
<dbReference type="AlphaFoldDB" id="A0A2U0SM73"/>
<keyword evidence="2 4" id="KW-0963">Cytoplasm</keyword>
<evidence type="ECO:0000256" key="1">
    <source>
        <dbReference type="ARBA" id="ARBA00022475"/>
    </source>
</evidence>
<gene>
    <name evidence="4" type="primary">hflD</name>
    <name evidence="5" type="ORF">C8D76_11320</name>
</gene>
<accession>A0A2U0SM73</accession>
<dbReference type="EMBL" id="QENU01000013">
    <property type="protein sequence ID" value="PVX32422.1"/>
    <property type="molecule type" value="Genomic_DNA"/>
</dbReference>
<name>A0A2U0SM73_9PAST</name>
<dbReference type="HAMAP" id="MF_00695">
    <property type="entry name" value="HflD_protein"/>
    <property type="match status" value="1"/>
</dbReference>
<evidence type="ECO:0000256" key="4">
    <source>
        <dbReference type="HAMAP-Rule" id="MF_00695"/>
    </source>
</evidence>
<dbReference type="Pfam" id="PF04356">
    <property type="entry name" value="DUF489"/>
    <property type="match status" value="1"/>
</dbReference>
<keyword evidence="3 4" id="KW-0472">Membrane</keyword>
<dbReference type="PANTHER" id="PTHR38100:SF1">
    <property type="entry name" value="HIGH FREQUENCY LYSOGENIZATION PROTEIN HFLD"/>
    <property type="match status" value="1"/>
</dbReference>
<evidence type="ECO:0000313" key="6">
    <source>
        <dbReference type="Proteomes" id="UP000245909"/>
    </source>
</evidence>
<proteinExistence type="inferred from homology"/>
<dbReference type="InterPro" id="IPR035932">
    <property type="entry name" value="HflD-like_sf"/>
</dbReference>
<evidence type="ECO:0000256" key="2">
    <source>
        <dbReference type="ARBA" id="ARBA00022490"/>
    </source>
</evidence>
<protein>
    <recommendedName>
        <fullName evidence="4">High frequency lysogenization protein HflD homolog</fullName>
    </recommendedName>
</protein>
<dbReference type="PANTHER" id="PTHR38100">
    <property type="entry name" value="HIGH FREQUENCY LYSOGENIZATION PROTEIN HFLD"/>
    <property type="match status" value="1"/>
</dbReference>
<dbReference type="OrthoDB" id="9788031at2"/>
<dbReference type="SUPFAM" id="SSF101322">
    <property type="entry name" value="YcfC-like"/>
    <property type="match status" value="1"/>
</dbReference>
<dbReference type="InterPro" id="IPR007451">
    <property type="entry name" value="HflD"/>
</dbReference>
<comment type="caution">
    <text evidence="5">The sequence shown here is derived from an EMBL/GenBank/DDBJ whole genome shotgun (WGS) entry which is preliminary data.</text>
</comment>
<keyword evidence="6" id="KW-1185">Reference proteome</keyword>
<organism evidence="5 6">
    <name type="scientific">Alitibacter langaaensis DSM 22999</name>
    <dbReference type="NCBI Taxonomy" id="1122935"/>
    <lineage>
        <taxon>Bacteria</taxon>
        <taxon>Pseudomonadati</taxon>
        <taxon>Pseudomonadota</taxon>
        <taxon>Gammaproteobacteria</taxon>
        <taxon>Pasteurellales</taxon>
        <taxon>Pasteurellaceae</taxon>
        <taxon>Alitibacter</taxon>
    </lineage>
</organism>
<evidence type="ECO:0000256" key="3">
    <source>
        <dbReference type="ARBA" id="ARBA00023136"/>
    </source>
</evidence>